<proteinExistence type="predicted"/>
<dbReference type="Gene3D" id="3.50.50.60">
    <property type="entry name" value="FAD/NAD(P)-binding domain"/>
    <property type="match status" value="1"/>
</dbReference>
<keyword evidence="2 4" id="KW-0503">Monooxygenase</keyword>
<evidence type="ECO:0000256" key="1">
    <source>
        <dbReference type="ARBA" id="ARBA00023002"/>
    </source>
</evidence>
<dbReference type="GO" id="GO:0004497">
    <property type="term" value="F:monooxygenase activity"/>
    <property type="evidence" value="ECO:0007669"/>
    <property type="project" value="UniProtKB-KW"/>
</dbReference>
<evidence type="ECO:0000256" key="2">
    <source>
        <dbReference type="ARBA" id="ARBA00023033"/>
    </source>
</evidence>
<dbReference type="PANTHER" id="PTHR13789:SF309">
    <property type="entry name" value="PUTATIVE (AFU_ORTHOLOGUE AFUA_6G14510)-RELATED"/>
    <property type="match status" value="1"/>
</dbReference>
<keyword evidence="1" id="KW-0560">Oxidoreductase</keyword>
<name>A0ABS3I7C5_9MICO</name>
<accession>A0ABS3I7C5</accession>
<comment type="caution">
    <text evidence="4">The sequence shown here is derived from an EMBL/GenBank/DDBJ whole genome shotgun (WGS) entry which is preliminary data.</text>
</comment>
<reference evidence="5" key="1">
    <citation type="submission" date="2023-07" db="EMBL/GenBank/DDBJ databases">
        <title>Myceligenerans salitolerans sp. nov., a halotolerant actinomycete isolated from a salt lake in Xinjiang, China.</title>
        <authorList>
            <person name="Guan T."/>
        </authorList>
    </citation>
    <scope>NUCLEOTIDE SEQUENCE [LARGE SCALE GENOMIC DNA]</scope>
    <source>
        <strain evidence="5">XHU 5031</strain>
    </source>
</reference>
<organism evidence="4 5">
    <name type="scientific">Myceligenerans salitolerans</name>
    <dbReference type="NCBI Taxonomy" id="1230528"/>
    <lineage>
        <taxon>Bacteria</taxon>
        <taxon>Bacillati</taxon>
        <taxon>Actinomycetota</taxon>
        <taxon>Actinomycetes</taxon>
        <taxon>Micrococcales</taxon>
        <taxon>Promicromonosporaceae</taxon>
        <taxon>Myceligenerans</taxon>
    </lineage>
</organism>
<evidence type="ECO:0000259" key="3">
    <source>
        <dbReference type="Pfam" id="PF01494"/>
    </source>
</evidence>
<dbReference type="Pfam" id="PF01494">
    <property type="entry name" value="FAD_binding_3"/>
    <property type="match status" value="1"/>
</dbReference>
<sequence>MSTATRGKRSREAGMGRTAIVAGAGLGGLAAAVALRRCGWDVTVLERSPEPRTTGAGIVLMANALRALDEAGAGESVRALGGVVHPGSLRDERGRALVSVDPDLIEERLGTPAMVFRRSELQEVLAGRLEPEVIRHGARVAEIDPGDTAAHAAVTLDGGERLTADLLVGADGVRGVSRGVVAPDAPDPVYVGSTTWLAITAAPDITTSSQTWGPGGEVGVLPLKDGRVYWYATQAGPAGGASGDGARHLDEARETFSGWHEPIPDVIGATRPDQVQRVDLYALPRPLRTMVRGRTALVGDAAHAMPPNVGQGGASAIEDAVVLAASVGGAASVAEGLRAYDAARRSRTAGILRAAWASARFGEQLRNPVAVAARNALLRALPSRVYLDGMRRFTDWAPPRLPAG</sequence>
<dbReference type="Proteomes" id="UP000664617">
    <property type="component" value="Unassembled WGS sequence"/>
</dbReference>
<evidence type="ECO:0000313" key="5">
    <source>
        <dbReference type="Proteomes" id="UP000664617"/>
    </source>
</evidence>
<keyword evidence="5" id="KW-1185">Reference proteome</keyword>
<dbReference type="PRINTS" id="PR00420">
    <property type="entry name" value="RNGMNOXGNASE"/>
</dbReference>
<dbReference type="EMBL" id="JAFMPK010000020">
    <property type="protein sequence ID" value="MBO0608012.1"/>
    <property type="molecule type" value="Genomic_DNA"/>
</dbReference>
<dbReference type="InterPro" id="IPR036188">
    <property type="entry name" value="FAD/NAD-bd_sf"/>
</dbReference>
<gene>
    <name evidence="4" type="ORF">J0911_03110</name>
</gene>
<dbReference type="InterPro" id="IPR050493">
    <property type="entry name" value="FAD-dep_Monooxygenase_BioMet"/>
</dbReference>
<feature type="domain" description="FAD-binding" evidence="3">
    <location>
        <begin position="19"/>
        <end position="353"/>
    </location>
</feature>
<dbReference type="RefSeq" id="WP_207274008.1">
    <property type="nucleotide sequence ID" value="NZ_JAFMPK010000020.1"/>
</dbReference>
<dbReference type="InterPro" id="IPR002938">
    <property type="entry name" value="FAD-bd"/>
</dbReference>
<protein>
    <submittedName>
        <fullName evidence="4">FAD-dependent monooxygenase</fullName>
    </submittedName>
</protein>
<dbReference type="PANTHER" id="PTHR13789">
    <property type="entry name" value="MONOOXYGENASE"/>
    <property type="match status" value="1"/>
</dbReference>
<evidence type="ECO:0000313" key="4">
    <source>
        <dbReference type="EMBL" id="MBO0608012.1"/>
    </source>
</evidence>
<dbReference type="SUPFAM" id="SSF51905">
    <property type="entry name" value="FAD/NAD(P)-binding domain"/>
    <property type="match status" value="1"/>
</dbReference>